<evidence type="ECO:0000259" key="2">
    <source>
        <dbReference type="Pfam" id="PF24865"/>
    </source>
</evidence>
<evidence type="ECO:0000313" key="3">
    <source>
        <dbReference type="EMBL" id="CAK9145633.1"/>
    </source>
</evidence>
<keyword evidence="4" id="KW-1185">Reference proteome</keyword>
<dbReference type="PANTHER" id="PTHR34366:SF2">
    <property type="entry name" value="OS07G0289901 PROTEIN"/>
    <property type="match status" value="1"/>
</dbReference>
<accession>A0ABC8RSI8</accession>
<gene>
    <name evidence="3" type="ORF">ILEXP_LOCUS13453</name>
</gene>
<comment type="caution">
    <text evidence="3">The sequence shown here is derived from an EMBL/GenBank/DDBJ whole genome shotgun (WGS) entry which is preliminary data.</text>
</comment>
<feature type="signal peptide" evidence="1">
    <location>
        <begin position="1"/>
        <end position="31"/>
    </location>
</feature>
<protein>
    <recommendedName>
        <fullName evidence="2">DUF7731 domain-containing protein</fullName>
    </recommendedName>
</protein>
<name>A0ABC8RSI8_9AQUA</name>
<dbReference type="EMBL" id="CAUOFW020001502">
    <property type="protein sequence ID" value="CAK9145633.1"/>
    <property type="molecule type" value="Genomic_DNA"/>
</dbReference>
<reference evidence="3 4" key="1">
    <citation type="submission" date="2024-02" db="EMBL/GenBank/DDBJ databases">
        <authorList>
            <person name="Vignale AGUSTIN F."/>
            <person name="Sosa J E."/>
            <person name="Modenutti C."/>
        </authorList>
    </citation>
    <scope>NUCLEOTIDE SEQUENCE [LARGE SCALE GENOMIC DNA]</scope>
</reference>
<dbReference type="AlphaFoldDB" id="A0ABC8RSI8"/>
<sequence length="178" mass="19447">MATSVTIKHWLLASALIYILVFCCISGKADQNPPQTGVTGAAGADPAHIVAEALLCFDEKHIYSTCEEAYRLTETGNLNVPHEYANQYCSGPCLSETNLVLNCIDNIVSHFEFYNKATIEDVRETIKAGCGYGPQRGNFIVAEHLKAVESSAHKASDPFLFKLMLMVFGLSLATLTRN</sequence>
<dbReference type="PANTHER" id="PTHR34366">
    <property type="entry name" value="OS07G0289901 PROTEIN-RELATED"/>
    <property type="match status" value="1"/>
</dbReference>
<dbReference type="Proteomes" id="UP001642360">
    <property type="component" value="Unassembled WGS sequence"/>
</dbReference>
<organism evidence="3 4">
    <name type="scientific">Ilex paraguariensis</name>
    <name type="common">yerba mate</name>
    <dbReference type="NCBI Taxonomy" id="185542"/>
    <lineage>
        <taxon>Eukaryota</taxon>
        <taxon>Viridiplantae</taxon>
        <taxon>Streptophyta</taxon>
        <taxon>Embryophyta</taxon>
        <taxon>Tracheophyta</taxon>
        <taxon>Spermatophyta</taxon>
        <taxon>Magnoliopsida</taxon>
        <taxon>eudicotyledons</taxon>
        <taxon>Gunneridae</taxon>
        <taxon>Pentapetalae</taxon>
        <taxon>asterids</taxon>
        <taxon>campanulids</taxon>
        <taxon>Aquifoliales</taxon>
        <taxon>Aquifoliaceae</taxon>
        <taxon>Ilex</taxon>
    </lineage>
</organism>
<dbReference type="Pfam" id="PF24865">
    <property type="entry name" value="DUF7731"/>
    <property type="match status" value="1"/>
</dbReference>
<feature type="chain" id="PRO_5044873412" description="DUF7731 domain-containing protein" evidence="1">
    <location>
        <begin position="32"/>
        <end position="178"/>
    </location>
</feature>
<keyword evidence="1" id="KW-0732">Signal</keyword>
<feature type="domain" description="DUF7731" evidence="2">
    <location>
        <begin position="46"/>
        <end position="145"/>
    </location>
</feature>
<evidence type="ECO:0000256" key="1">
    <source>
        <dbReference type="SAM" id="SignalP"/>
    </source>
</evidence>
<dbReference type="InterPro" id="IPR056633">
    <property type="entry name" value="DUF7731"/>
</dbReference>
<proteinExistence type="predicted"/>
<evidence type="ECO:0000313" key="4">
    <source>
        <dbReference type="Proteomes" id="UP001642360"/>
    </source>
</evidence>